<organism evidence="2 3">
    <name type="scientific">Morchella conica CCBAS932</name>
    <dbReference type="NCBI Taxonomy" id="1392247"/>
    <lineage>
        <taxon>Eukaryota</taxon>
        <taxon>Fungi</taxon>
        <taxon>Dikarya</taxon>
        <taxon>Ascomycota</taxon>
        <taxon>Pezizomycotina</taxon>
        <taxon>Pezizomycetes</taxon>
        <taxon>Pezizales</taxon>
        <taxon>Morchellaceae</taxon>
        <taxon>Morchella</taxon>
    </lineage>
</organism>
<dbReference type="AlphaFoldDB" id="A0A3N4KVW6"/>
<keyword evidence="1" id="KW-0472">Membrane</keyword>
<feature type="transmembrane region" description="Helical" evidence="1">
    <location>
        <begin position="33"/>
        <end position="53"/>
    </location>
</feature>
<evidence type="ECO:0000256" key="1">
    <source>
        <dbReference type="SAM" id="Phobius"/>
    </source>
</evidence>
<name>A0A3N4KVW6_9PEZI</name>
<reference evidence="2 3" key="1">
    <citation type="journal article" date="2018" name="Nat. Ecol. Evol.">
        <title>Pezizomycetes genomes reveal the molecular basis of ectomycorrhizal truffle lifestyle.</title>
        <authorList>
            <person name="Murat C."/>
            <person name="Payen T."/>
            <person name="Noel B."/>
            <person name="Kuo A."/>
            <person name="Morin E."/>
            <person name="Chen J."/>
            <person name="Kohler A."/>
            <person name="Krizsan K."/>
            <person name="Balestrini R."/>
            <person name="Da Silva C."/>
            <person name="Montanini B."/>
            <person name="Hainaut M."/>
            <person name="Levati E."/>
            <person name="Barry K.W."/>
            <person name="Belfiori B."/>
            <person name="Cichocki N."/>
            <person name="Clum A."/>
            <person name="Dockter R.B."/>
            <person name="Fauchery L."/>
            <person name="Guy J."/>
            <person name="Iotti M."/>
            <person name="Le Tacon F."/>
            <person name="Lindquist E.A."/>
            <person name="Lipzen A."/>
            <person name="Malagnac F."/>
            <person name="Mello A."/>
            <person name="Molinier V."/>
            <person name="Miyauchi S."/>
            <person name="Poulain J."/>
            <person name="Riccioni C."/>
            <person name="Rubini A."/>
            <person name="Sitrit Y."/>
            <person name="Splivallo R."/>
            <person name="Traeger S."/>
            <person name="Wang M."/>
            <person name="Zifcakova L."/>
            <person name="Wipf D."/>
            <person name="Zambonelli A."/>
            <person name="Paolocci F."/>
            <person name="Nowrousian M."/>
            <person name="Ottonello S."/>
            <person name="Baldrian P."/>
            <person name="Spatafora J.W."/>
            <person name="Henrissat B."/>
            <person name="Nagy L.G."/>
            <person name="Aury J.M."/>
            <person name="Wincker P."/>
            <person name="Grigoriev I.V."/>
            <person name="Bonfante P."/>
            <person name="Martin F.M."/>
        </authorList>
    </citation>
    <scope>NUCLEOTIDE SEQUENCE [LARGE SCALE GENOMIC DNA]</scope>
    <source>
        <strain evidence="2 3">CCBAS932</strain>
    </source>
</reference>
<dbReference type="InParanoid" id="A0A3N4KVW6"/>
<accession>A0A3N4KVW6</accession>
<keyword evidence="1" id="KW-1133">Transmembrane helix</keyword>
<protein>
    <submittedName>
        <fullName evidence="2">Uncharacterized protein</fullName>
    </submittedName>
</protein>
<sequence>MSFTLEDYEKARPGTVVTYINGERKHVVRIEPLLLFLIIILATLSLRSSKILLGGAGITVLEVWDKDRSQGQMLLLLCSFLEYLSYYHVAINTLRFELCIMD</sequence>
<gene>
    <name evidence="2" type="ORF">P167DRAFT_566936</name>
</gene>
<dbReference type="Proteomes" id="UP000277580">
    <property type="component" value="Unassembled WGS sequence"/>
</dbReference>
<feature type="transmembrane region" description="Helical" evidence="1">
    <location>
        <begin position="73"/>
        <end position="91"/>
    </location>
</feature>
<evidence type="ECO:0000313" key="2">
    <source>
        <dbReference type="EMBL" id="RPB09925.1"/>
    </source>
</evidence>
<keyword evidence="3" id="KW-1185">Reference proteome</keyword>
<keyword evidence="1" id="KW-0812">Transmembrane</keyword>
<proteinExistence type="predicted"/>
<dbReference type="EMBL" id="ML119147">
    <property type="protein sequence ID" value="RPB09925.1"/>
    <property type="molecule type" value="Genomic_DNA"/>
</dbReference>
<evidence type="ECO:0000313" key="3">
    <source>
        <dbReference type="Proteomes" id="UP000277580"/>
    </source>
</evidence>